<keyword evidence="2" id="KW-1185">Reference proteome</keyword>
<comment type="caution">
    <text evidence="1">The sequence shown here is derived from an EMBL/GenBank/DDBJ whole genome shotgun (WGS) entry which is preliminary data.</text>
</comment>
<accession>A0ACC0XTP3</accession>
<gene>
    <name evidence="1" type="ORF">Pint_07971</name>
</gene>
<proteinExistence type="predicted"/>
<organism evidence="1 2">
    <name type="scientific">Pistacia integerrima</name>
    <dbReference type="NCBI Taxonomy" id="434235"/>
    <lineage>
        <taxon>Eukaryota</taxon>
        <taxon>Viridiplantae</taxon>
        <taxon>Streptophyta</taxon>
        <taxon>Embryophyta</taxon>
        <taxon>Tracheophyta</taxon>
        <taxon>Spermatophyta</taxon>
        <taxon>Magnoliopsida</taxon>
        <taxon>eudicotyledons</taxon>
        <taxon>Gunneridae</taxon>
        <taxon>Pentapetalae</taxon>
        <taxon>rosids</taxon>
        <taxon>malvids</taxon>
        <taxon>Sapindales</taxon>
        <taxon>Anacardiaceae</taxon>
        <taxon>Pistacia</taxon>
    </lineage>
</organism>
<dbReference type="Proteomes" id="UP001163603">
    <property type="component" value="Chromosome 10"/>
</dbReference>
<reference evidence="2" key="1">
    <citation type="journal article" date="2023" name="G3 (Bethesda)">
        <title>Genome assembly and association tests identify interacting loci associated with vigor, precocity, and sex in interspecific pistachio rootstocks.</title>
        <authorList>
            <person name="Palmer W."/>
            <person name="Jacygrad E."/>
            <person name="Sagayaradj S."/>
            <person name="Cavanaugh K."/>
            <person name="Han R."/>
            <person name="Bertier L."/>
            <person name="Beede B."/>
            <person name="Kafkas S."/>
            <person name="Golino D."/>
            <person name="Preece J."/>
            <person name="Michelmore R."/>
        </authorList>
    </citation>
    <scope>NUCLEOTIDE SEQUENCE [LARGE SCALE GENOMIC DNA]</scope>
</reference>
<evidence type="ECO:0000313" key="1">
    <source>
        <dbReference type="EMBL" id="KAJ0024891.1"/>
    </source>
</evidence>
<protein>
    <submittedName>
        <fullName evidence="1">Uncharacterized protein</fullName>
    </submittedName>
</protein>
<dbReference type="EMBL" id="CM047745">
    <property type="protein sequence ID" value="KAJ0024891.1"/>
    <property type="molecule type" value="Genomic_DNA"/>
</dbReference>
<evidence type="ECO:0000313" key="2">
    <source>
        <dbReference type="Proteomes" id="UP001163603"/>
    </source>
</evidence>
<sequence length="61" mass="6579">MARMSISMATQALLLAIFIAILLLMSSKVATAVLHDAATGPNLGRRALLADYNTTRREGYN</sequence>
<name>A0ACC0XTP3_9ROSI</name>